<evidence type="ECO:0000313" key="18">
    <source>
        <dbReference type="Proteomes" id="UP000241769"/>
    </source>
</evidence>
<keyword evidence="4" id="KW-0479">Metal-binding</keyword>
<comment type="caution">
    <text evidence="17">The sequence shown here is derived from an EMBL/GenBank/DDBJ whole genome shotgun (WGS) entry which is preliminary data.</text>
</comment>
<evidence type="ECO:0000256" key="5">
    <source>
        <dbReference type="ARBA" id="ARBA00022729"/>
    </source>
</evidence>
<name>A0A2P6NKS8_9EUKA</name>
<dbReference type="SUPFAM" id="SSF51110">
    <property type="entry name" value="alpha-D-mannose-specific plant lectins"/>
    <property type="match status" value="1"/>
</dbReference>
<feature type="region of interest" description="Disordered" evidence="13">
    <location>
        <begin position="1094"/>
        <end position="1114"/>
    </location>
</feature>
<feature type="domain" description="Apple" evidence="16">
    <location>
        <begin position="541"/>
        <end position="634"/>
    </location>
</feature>
<dbReference type="PROSITE" id="PS50948">
    <property type="entry name" value="PAN"/>
    <property type="match status" value="2"/>
</dbReference>
<evidence type="ECO:0000256" key="1">
    <source>
        <dbReference type="ARBA" id="ARBA00001973"/>
    </source>
</evidence>
<keyword evidence="5 14" id="KW-0732">Signal</keyword>
<evidence type="ECO:0000256" key="6">
    <source>
        <dbReference type="ARBA" id="ARBA00022737"/>
    </source>
</evidence>
<evidence type="ECO:0000256" key="3">
    <source>
        <dbReference type="ARBA" id="ARBA00022525"/>
    </source>
</evidence>
<proteinExistence type="inferred from homology"/>
<evidence type="ECO:0000256" key="9">
    <source>
        <dbReference type="ARBA" id="ARBA00023033"/>
    </source>
</evidence>
<dbReference type="AlphaFoldDB" id="A0A2P6NKS8"/>
<dbReference type="CDD" id="cd01100">
    <property type="entry name" value="APPLE_Factor_XI_like"/>
    <property type="match status" value="2"/>
</dbReference>
<dbReference type="GO" id="GO:0046872">
    <property type="term" value="F:metal ion binding"/>
    <property type="evidence" value="ECO:0007669"/>
    <property type="project" value="UniProtKB-KW"/>
</dbReference>
<dbReference type="STRING" id="1890364.A0A2P6NKS8"/>
<keyword evidence="11" id="KW-0325">Glycoprotein</keyword>
<dbReference type="SMART" id="SM00473">
    <property type="entry name" value="PAN_AP"/>
    <property type="match status" value="4"/>
</dbReference>
<feature type="domain" description="Bulb-type lectin" evidence="15">
    <location>
        <begin position="317"/>
        <end position="436"/>
    </location>
</feature>
<feature type="region of interest" description="Disordered" evidence="13">
    <location>
        <begin position="460"/>
        <end position="479"/>
    </location>
</feature>
<comment type="similarity">
    <text evidence="12">Belongs to the polysaccharide monooxygenase AA14 family.</text>
</comment>
<feature type="region of interest" description="Disordered" evidence="13">
    <location>
        <begin position="1186"/>
        <end position="1206"/>
    </location>
</feature>
<evidence type="ECO:0000259" key="16">
    <source>
        <dbReference type="PROSITE" id="PS50948"/>
    </source>
</evidence>
<evidence type="ECO:0000256" key="7">
    <source>
        <dbReference type="ARBA" id="ARBA00023002"/>
    </source>
</evidence>
<evidence type="ECO:0000259" key="15">
    <source>
        <dbReference type="PROSITE" id="PS50927"/>
    </source>
</evidence>
<dbReference type="GO" id="GO:0004497">
    <property type="term" value="F:monooxygenase activity"/>
    <property type="evidence" value="ECO:0007669"/>
    <property type="project" value="UniProtKB-KW"/>
</dbReference>
<keyword evidence="18" id="KW-1185">Reference proteome</keyword>
<reference evidence="17 18" key="1">
    <citation type="journal article" date="2018" name="Genome Biol. Evol.">
        <title>Multiple Roots of Fruiting Body Formation in Amoebozoa.</title>
        <authorList>
            <person name="Hillmann F."/>
            <person name="Forbes G."/>
            <person name="Novohradska S."/>
            <person name="Ferling I."/>
            <person name="Riege K."/>
            <person name="Groth M."/>
            <person name="Westermann M."/>
            <person name="Marz M."/>
            <person name="Spaller T."/>
            <person name="Winckler T."/>
            <person name="Schaap P."/>
            <person name="Glockner G."/>
        </authorList>
    </citation>
    <scope>NUCLEOTIDE SEQUENCE [LARGE SCALE GENOMIC DNA]</scope>
    <source>
        <strain evidence="17 18">Jena</strain>
    </source>
</reference>
<feature type="signal peptide" evidence="14">
    <location>
        <begin position="1"/>
        <end position="16"/>
    </location>
</feature>
<evidence type="ECO:0000256" key="10">
    <source>
        <dbReference type="ARBA" id="ARBA00023157"/>
    </source>
</evidence>
<dbReference type="Pfam" id="PF22810">
    <property type="entry name" value="LPMO_AA14"/>
    <property type="match status" value="2"/>
</dbReference>
<evidence type="ECO:0000256" key="14">
    <source>
        <dbReference type="SAM" id="SignalP"/>
    </source>
</evidence>
<dbReference type="Pfam" id="PF14295">
    <property type="entry name" value="PAN_4"/>
    <property type="match status" value="4"/>
</dbReference>
<keyword evidence="8" id="KW-0186">Copper</keyword>
<keyword evidence="3" id="KW-0964">Secreted</keyword>
<evidence type="ECO:0008006" key="19">
    <source>
        <dbReference type="Google" id="ProtNLM"/>
    </source>
</evidence>
<dbReference type="InterPro" id="IPR054497">
    <property type="entry name" value="LPMO_AA14"/>
</dbReference>
<evidence type="ECO:0000256" key="13">
    <source>
        <dbReference type="SAM" id="MobiDB-lite"/>
    </source>
</evidence>
<dbReference type="OrthoDB" id="34529at2759"/>
<dbReference type="Gene3D" id="3.50.4.10">
    <property type="entry name" value="Hepatocyte Growth Factor"/>
    <property type="match status" value="4"/>
</dbReference>
<dbReference type="InterPro" id="IPR000177">
    <property type="entry name" value="Apple"/>
</dbReference>
<keyword evidence="6" id="KW-0677">Repeat</keyword>
<feature type="domain" description="Bulb-type lectin" evidence="15">
    <location>
        <begin position="951"/>
        <end position="1070"/>
    </location>
</feature>
<protein>
    <recommendedName>
        <fullName evidence="19">Bulb-type lectin domain-containing protein</fullName>
    </recommendedName>
</protein>
<dbReference type="InterPro" id="IPR036426">
    <property type="entry name" value="Bulb-type_lectin_dom_sf"/>
</dbReference>
<comment type="subcellular location">
    <subcellularLocation>
        <location evidence="2">Secreted</location>
    </subcellularLocation>
</comment>
<dbReference type="InterPro" id="IPR001480">
    <property type="entry name" value="Bulb-type_lectin_dom"/>
</dbReference>
<keyword evidence="9" id="KW-0503">Monooxygenase</keyword>
<evidence type="ECO:0000256" key="4">
    <source>
        <dbReference type="ARBA" id="ARBA00022723"/>
    </source>
</evidence>
<dbReference type="Proteomes" id="UP000241769">
    <property type="component" value="Unassembled WGS sequence"/>
</dbReference>
<comment type="cofactor">
    <cofactor evidence="1">
        <name>Cu(2+)</name>
        <dbReference type="ChEBI" id="CHEBI:29036"/>
    </cofactor>
</comment>
<keyword evidence="7" id="KW-0560">Oxidoreductase</keyword>
<evidence type="ECO:0000313" key="17">
    <source>
        <dbReference type="EMBL" id="PRP84539.1"/>
    </source>
</evidence>
<accession>A0A2P6NKS8</accession>
<feature type="domain" description="Apple" evidence="16">
    <location>
        <begin position="1175"/>
        <end position="1262"/>
    </location>
</feature>
<evidence type="ECO:0000256" key="12">
    <source>
        <dbReference type="ARBA" id="ARBA00046340"/>
    </source>
</evidence>
<dbReference type="GO" id="GO:0005576">
    <property type="term" value="C:extracellular region"/>
    <property type="evidence" value="ECO:0007669"/>
    <property type="project" value="UniProtKB-SubCell"/>
</dbReference>
<organism evidence="17 18">
    <name type="scientific">Planoprotostelium fungivorum</name>
    <dbReference type="NCBI Taxonomy" id="1890364"/>
    <lineage>
        <taxon>Eukaryota</taxon>
        <taxon>Amoebozoa</taxon>
        <taxon>Evosea</taxon>
        <taxon>Variosea</taxon>
        <taxon>Cavosteliida</taxon>
        <taxon>Cavosteliaceae</taxon>
        <taxon>Planoprotostelium</taxon>
    </lineage>
</organism>
<keyword evidence="10" id="KW-1015">Disulfide bond</keyword>
<dbReference type="Gene3D" id="2.90.10.10">
    <property type="entry name" value="Bulb-type lectin domain"/>
    <property type="match status" value="2"/>
</dbReference>
<dbReference type="InterPro" id="IPR003609">
    <property type="entry name" value="Pan_app"/>
</dbReference>
<evidence type="ECO:0000256" key="11">
    <source>
        <dbReference type="ARBA" id="ARBA00023180"/>
    </source>
</evidence>
<sequence length="1262" mass="138557">MKQVALLLVLLLAASAHISLHHPSVYDPNTYDDNHRDANKASDPLDGLTFDQWWWHGYLNNPPIARPDNVFELPANGKVKAWIANSRTFTPYGWPDRMFKNPEDVIEPFTTSQYVQWNNIHTNNRSDLAGCVLGISYKSDRFQIKPEDFGESAAYLSPFPKVRAVIFSVAHDCPARWLQTFQVPNLPACPNGMCQCAWFWVHKSYGGTDQIYMTPFQCKVTGASASASPVDVAHAKPPRKCWDPANCRLGPRNPMYWMNKERNNMHEPDHFAPSYSTLYGFPEGAQQDIFVATNPVNYVSRPFPAEAKCGTKPSRLVSSGNGTLTLGQNDILVSPNCKYNLWFGGDGALYLGTPDRNSIWDINFYWRTNNNPGGSGWIASITSAGDFIIQNSAGQRRFTSPMTNNVGVGPYRLELTNAGQIILFDSLGHDLWESSWNDQREQNWVGPFNPDPPIWKTFSRNNTNNGGNNGGNGGDNSDYGPITANTDRWGSDIGNAKADSAKTCQAMCYKNAACVSFSWNSCGDGTCYMKGSAPSTTANNCFASGTINGRTGNNNNNGGSFGPILTGDRPGSDLELVNAANIQDCQQKCLARQGCGSFAWDSCGNTLCWLKSGQPGLDTSVGCRQSGVVNNRLSDHRGQHVCLFFSNPKMKQVALLLVLLLAASAHISLHHPSVYDPEPYNDNYKDSNKASDPLDALPFDKWWWHGHLNNPPIARPDNVFELPANGQVKAWITTSRSFTPYGWPERMFPNPEAIVEPFADSPYVKWNNIHTNNRSDVAGCVLGISYKSDRFQIKPEDFVIFSVAHDCPARWLQTFQVPNLPACPNGMCQCAWFWVHKSYGGTDQIYMTPFQCKVTGASASASPVDVAHAKPPRKCFDPANCRLGPRNPMYWMNQDRNNMPEVMHFAPTYSTLYGFPEGAQQDIFVATNPVNYVSRPFPAEAKCGTKPSRLVSSGNGTRTLGQNDILVSPNCKYNLWFGGDGALYLGTPDRNSIWDTNFYWRTNGNPGGSGWTASITSAGDFIIQNSAGQNRFTSPMTSNVGVGPYRLELTNNGQLVLFDSLGHDLWESSWNDDREQKWVTPFNPDPAIWKTFSRNNTNNGGNNGGNGGDNSDYGPITANTDRWGSDIGNAKADSAKTCQAMCYKNAACVSFSWNSCGDGTCYMKGSAPSTTANNCFASGTINGRTGNSNGSFGPIQTGDRPGGDLEQTNAASIQDCQQKCLAKQGCGSFAWDSCGNSMCWLKSGQPSVDTTVGCRQNGVVNK</sequence>
<feature type="chain" id="PRO_5015157734" description="Bulb-type lectin domain-containing protein" evidence="14">
    <location>
        <begin position="17"/>
        <end position="1262"/>
    </location>
</feature>
<dbReference type="GO" id="GO:0006508">
    <property type="term" value="P:proteolysis"/>
    <property type="evidence" value="ECO:0007669"/>
    <property type="project" value="InterPro"/>
</dbReference>
<dbReference type="PROSITE" id="PS50927">
    <property type="entry name" value="BULB_LECTIN"/>
    <property type="match status" value="2"/>
</dbReference>
<dbReference type="EMBL" id="MDYQ01000061">
    <property type="protein sequence ID" value="PRP84539.1"/>
    <property type="molecule type" value="Genomic_DNA"/>
</dbReference>
<evidence type="ECO:0000256" key="2">
    <source>
        <dbReference type="ARBA" id="ARBA00004613"/>
    </source>
</evidence>
<dbReference type="SMART" id="SM00223">
    <property type="entry name" value="APPLE"/>
    <property type="match status" value="2"/>
</dbReference>
<gene>
    <name evidence="17" type="ORF">PROFUN_05874</name>
</gene>
<evidence type="ECO:0000256" key="8">
    <source>
        <dbReference type="ARBA" id="ARBA00023008"/>
    </source>
</evidence>
<dbReference type="InParanoid" id="A0A2P6NKS8"/>